<reference evidence="3 4" key="1">
    <citation type="journal article" date="2015" name="Proc. Natl. Acad. Sci. U.S.A.">
        <title>The resurrection genome of Boea hygrometrica: A blueprint for survival of dehydration.</title>
        <authorList>
            <person name="Xiao L."/>
            <person name="Yang G."/>
            <person name="Zhang L."/>
            <person name="Yang X."/>
            <person name="Zhao S."/>
            <person name="Ji Z."/>
            <person name="Zhou Q."/>
            <person name="Hu M."/>
            <person name="Wang Y."/>
            <person name="Chen M."/>
            <person name="Xu Y."/>
            <person name="Jin H."/>
            <person name="Xiao X."/>
            <person name="Hu G."/>
            <person name="Bao F."/>
            <person name="Hu Y."/>
            <person name="Wan P."/>
            <person name="Li L."/>
            <person name="Deng X."/>
            <person name="Kuang T."/>
            <person name="Xiang C."/>
            <person name="Zhu J.K."/>
            <person name="Oliver M.J."/>
            <person name="He Y."/>
        </authorList>
    </citation>
    <scope>NUCLEOTIDE SEQUENCE [LARGE SCALE GENOMIC DNA]</scope>
    <source>
        <strain evidence="4">cv. XS01</strain>
    </source>
</reference>
<keyword evidence="2" id="KW-0812">Transmembrane</keyword>
<feature type="transmembrane region" description="Helical" evidence="2">
    <location>
        <begin position="107"/>
        <end position="123"/>
    </location>
</feature>
<proteinExistence type="predicted"/>
<organism evidence="3 4">
    <name type="scientific">Dorcoceras hygrometricum</name>
    <dbReference type="NCBI Taxonomy" id="472368"/>
    <lineage>
        <taxon>Eukaryota</taxon>
        <taxon>Viridiplantae</taxon>
        <taxon>Streptophyta</taxon>
        <taxon>Embryophyta</taxon>
        <taxon>Tracheophyta</taxon>
        <taxon>Spermatophyta</taxon>
        <taxon>Magnoliopsida</taxon>
        <taxon>eudicotyledons</taxon>
        <taxon>Gunneridae</taxon>
        <taxon>Pentapetalae</taxon>
        <taxon>asterids</taxon>
        <taxon>lamiids</taxon>
        <taxon>Lamiales</taxon>
        <taxon>Gesneriaceae</taxon>
        <taxon>Didymocarpoideae</taxon>
        <taxon>Trichosporeae</taxon>
        <taxon>Loxocarpinae</taxon>
        <taxon>Dorcoceras</taxon>
    </lineage>
</organism>
<evidence type="ECO:0000256" key="1">
    <source>
        <dbReference type="SAM" id="MobiDB-lite"/>
    </source>
</evidence>
<keyword evidence="4" id="KW-1185">Reference proteome</keyword>
<dbReference type="EMBL" id="KQ996461">
    <property type="protein sequence ID" value="KZV44950.1"/>
    <property type="molecule type" value="Genomic_DNA"/>
</dbReference>
<sequence length="138" mass="14851">MSKLKAAKVSTAELILKTTKDTHPKAQKSSGNSRVPLGKDNRATLLLRDPLQGQSTASKGYQSKEEVTRNSSPPISLRTTAEKAATIGGIGLWTVANEGLQMEIRNIGFRIILSVATLIYISLNPPAAAHQNQQTSKQ</sequence>
<dbReference type="AlphaFoldDB" id="A0A2Z7CD29"/>
<evidence type="ECO:0000256" key="2">
    <source>
        <dbReference type="SAM" id="Phobius"/>
    </source>
</evidence>
<name>A0A2Z7CD29_9LAMI</name>
<gene>
    <name evidence="3" type="ORF">F511_25548</name>
</gene>
<protein>
    <submittedName>
        <fullName evidence="3">Protein ENHANCED DISEASE RESISTANCE 2-like</fullName>
    </submittedName>
</protein>
<keyword evidence="2" id="KW-1133">Transmembrane helix</keyword>
<feature type="compositionally biased region" description="Polar residues" evidence="1">
    <location>
        <begin position="52"/>
        <end position="61"/>
    </location>
</feature>
<accession>A0A2Z7CD29</accession>
<keyword evidence="2" id="KW-0472">Membrane</keyword>
<feature type="region of interest" description="Disordered" evidence="1">
    <location>
        <begin position="15"/>
        <end position="77"/>
    </location>
</feature>
<evidence type="ECO:0000313" key="4">
    <source>
        <dbReference type="Proteomes" id="UP000250235"/>
    </source>
</evidence>
<dbReference type="Proteomes" id="UP000250235">
    <property type="component" value="Unassembled WGS sequence"/>
</dbReference>
<evidence type="ECO:0000313" key="3">
    <source>
        <dbReference type="EMBL" id="KZV44950.1"/>
    </source>
</evidence>